<feature type="transmembrane region" description="Helical" evidence="7">
    <location>
        <begin position="141"/>
        <end position="160"/>
    </location>
</feature>
<dbReference type="Proteomes" id="UP000266196">
    <property type="component" value="Unassembled WGS sequence"/>
</dbReference>
<keyword evidence="4 7" id="KW-1133">Transmembrane helix</keyword>
<feature type="transmembrane region" description="Helical" evidence="7">
    <location>
        <begin position="105"/>
        <end position="129"/>
    </location>
</feature>
<sequence>MAIAPTYSATQATPPPPAATAPPSISRGAVCLSPGGYANTIVTPKSFHVVDTSLVPDATFYHPPPPACSILFMVFLAAPKMAMNMAWAAQWAAFGPLLETLLPSWAVQLVQIIGPLTGLLVAPTVGVLSDACTSTYGRRRPFLLFGAVASSTCWLVMSYAREIGEAMGDVRGGARQPWTAVWTVLCYIWMDITVNMTQVPVSLILADFAGDRQVTAASIGQGFSIAGSFCVSGYILFFGPAHESIHAFMFMLVGVMLGTALPVCIWAKEEPYTSPADATPRCQQLQQAFAAVYTGLRQLPRVLVSFCVCFLLIQYGYTAYNGAKGQFFGLHVFGGSADGANICGKECTGPQLAYNDGVHLAGGITDTIFNGVGLIYLCILPWLVRTCGAKRVFTWSILPQAMLIAMAFCKVVEVNVTIVVLCAITQNTVFAMQIPVIMHVVGHGPDNQLGLFAGAFNSANCAGQLLNFVLATLLVQTEMGHALPVLVGGILSLGALLVAQFTLQLNMKSL</sequence>
<gene>
    <name evidence="8" type="ORF">DYB25_001594</name>
    <name evidence="11" type="ORF">DYB26_003451</name>
    <name evidence="10" type="ORF">DYB31_003317</name>
    <name evidence="9" type="ORF">DYB38_003199</name>
</gene>
<evidence type="ECO:0000256" key="4">
    <source>
        <dbReference type="ARBA" id="ARBA00022989"/>
    </source>
</evidence>
<feature type="transmembrane region" description="Helical" evidence="7">
    <location>
        <begin position="449"/>
        <end position="475"/>
    </location>
</feature>
<dbReference type="GO" id="GO:0008506">
    <property type="term" value="F:sucrose:proton symporter activity"/>
    <property type="evidence" value="ECO:0007669"/>
    <property type="project" value="TreeGrafter"/>
</dbReference>
<comment type="caution">
    <text evidence="8">The sequence shown here is derived from an EMBL/GenBank/DDBJ whole genome shotgun (WGS) entry which is preliminary data.</text>
</comment>
<feature type="transmembrane region" description="Helical" evidence="7">
    <location>
        <begin position="245"/>
        <end position="267"/>
    </location>
</feature>
<evidence type="ECO:0000256" key="1">
    <source>
        <dbReference type="ARBA" id="ARBA00004141"/>
    </source>
</evidence>
<feature type="transmembrane region" description="Helical" evidence="7">
    <location>
        <begin position="414"/>
        <end position="437"/>
    </location>
</feature>
<feature type="transmembrane region" description="Helical" evidence="7">
    <location>
        <begin position="360"/>
        <end position="380"/>
    </location>
</feature>
<evidence type="ECO:0000256" key="5">
    <source>
        <dbReference type="ARBA" id="ARBA00023136"/>
    </source>
</evidence>
<evidence type="ECO:0000256" key="7">
    <source>
        <dbReference type="SAM" id="Phobius"/>
    </source>
</evidence>
<dbReference type="InterPro" id="IPR036259">
    <property type="entry name" value="MFS_trans_sf"/>
</dbReference>
<dbReference type="VEuPathDB" id="FungiDB:H257_08078"/>
<evidence type="ECO:0000256" key="3">
    <source>
        <dbReference type="ARBA" id="ARBA00022692"/>
    </source>
</evidence>
<dbReference type="Proteomes" id="UP000266239">
    <property type="component" value="Unassembled WGS sequence"/>
</dbReference>
<evidence type="ECO:0000313" key="10">
    <source>
        <dbReference type="EMBL" id="RHY82852.1"/>
    </source>
</evidence>
<evidence type="ECO:0000256" key="2">
    <source>
        <dbReference type="ARBA" id="ARBA00022448"/>
    </source>
</evidence>
<feature type="transmembrane region" description="Helical" evidence="7">
    <location>
        <begin position="302"/>
        <end position="320"/>
    </location>
</feature>
<dbReference type="EMBL" id="QUTE01022049">
    <property type="protein sequence ID" value="RHY82852.1"/>
    <property type="molecule type" value="Genomic_DNA"/>
</dbReference>
<comment type="subcellular location">
    <subcellularLocation>
        <location evidence="1">Membrane</location>
        <topology evidence="1">Multi-pass membrane protein</topology>
    </subcellularLocation>
</comment>
<feature type="transmembrane region" description="Helical" evidence="7">
    <location>
        <begin position="70"/>
        <end position="93"/>
    </location>
</feature>
<evidence type="ECO:0000313" key="13">
    <source>
        <dbReference type="Proteomes" id="UP000266196"/>
    </source>
</evidence>
<dbReference type="EMBL" id="QUTF01025193">
    <property type="protein sequence ID" value="RHY83908.1"/>
    <property type="molecule type" value="Genomic_DNA"/>
</dbReference>
<dbReference type="Pfam" id="PF13347">
    <property type="entry name" value="MFS_2"/>
    <property type="match status" value="1"/>
</dbReference>
<feature type="transmembrane region" description="Helical" evidence="7">
    <location>
        <begin position="218"/>
        <end position="239"/>
    </location>
</feature>
<proteinExistence type="predicted"/>
<evidence type="ECO:0000313" key="8">
    <source>
        <dbReference type="EMBL" id="RHY01674.1"/>
    </source>
</evidence>
<evidence type="ECO:0000313" key="15">
    <source>
        <dbReference type="Proteomes" id="UP000286510"/>
    </source>
</evidence>
<dbReference type="GO" id="GO:0016020">
    <property type="term" value="C:membrane"/>
    <property type="evidence" value="ECO:0007669"/>
    <property type="project" value="UniProtKB-SubCell"/>
</dbReference>
<dbReference type="EMBL" id="QUTC01002284">
    <property type="protein sequence ID" value="RHY74673.1"/>
    <property type="molecule type" value="Genomic_DNA"/>
</dbReference>
<dbReference type="Proteomes" id="UP000286510">
    <property type="component" value="Unassembled WGS sequence"/>
</dbReference>
<dbReference type="PANTHER" id="PTHR19432">
    <property type="entry name" value="SUGAR TRANSPORTER"/>
    <property type="match status" value="1"/>
</dbReference>
<dbReference type="SUPFAM" id="SSF103473">
    <property type="entry name" value="MFS general substrate transporter"/>
    <property type="match status" value="1"/>
</dbReference>
<evidence type="ECO:0000256" key="6">
    <source>
        <dbReference type="SAM" id="MobiDB-lite"/>
    </source>
</evidence>
<protein>
    <recommendedName>
        <fullName evidence="16">Major facilitator superfamily (MFS) profile domain-containing protein</fullName>
    </recommendedName>
</protein>
<evidence type="ECO:0000313" key="11">
    <source>
        <dbReference type="EMBL" id="RHY83908.1"/>
    </source>
</evidence>
<keyword evidence="2" id="KW-0813">Transport</keyword>
<name>A0A397A5N2_APHAT</name>
<evidence type="ECO:0008006" key="16">
    <source>
        <dbReference type="Google" id="ProtNLM"/>
    </source>
</evidence>
<accession>A0A397A5N2</accession>
<feature type="compositionally biased region" description="Low complexity" evidence="6">
    <location>
        <begin position="1"/>
        <end position="12"/>
    </location>
</feature>
<feature type="region of interest" description="Disordered" evidence="6">
    <location>
        <begin position="1"/>
        <end position="23"/>
    </location>
</feature>
<evidence type="ECO:0000313" key="9">
    <source>
        <dbReference type="EMBL" id="RHY74673.1"/>
    </source>
</evidence>
<dbReference type="AlphaFoldDB" id="A0A397A5N2"/>
<dbReference type="Gene3D" id="1.20.1250.20">
    <property type="entry name" value="MFS general substrate transporter like domains"/>
    <property type="match status" value="1"/>
</dbReference>
<keyword evidence="3 7" id="KW-0812">Transmembrane</keyword>
<evidence type="ECO:0000313" key="14">
    <source>
        <dbReference type="Proteomes" id="UP000266239"/>
    </source>
</evidence>
<feature type="transmembrane region" description="Helical" evidence="7">
    <location>
        <begin position="180"/>
        <end position="206"/>
    </location>
</feature>
<organism evidence="8 14">
    <name type="scientific">Aphanomyces astaci</name>
    <name type="common">Crayfish plague agent</name>
    <dbReference type="NCBI Taxonomy" id="112090"/>
    <lineage>
        <taxon>Eukaryota</taxon>
        <taxon>Sar</taxon>
        <taxon>Stramenopiles</taxon>
        <taxon>Oomycota</taxon>
        <taxon>Saprolegniomycetes</taxon>
        <taxon>Saprolegniales</taxon>
        <taxon>Verrucalvaceae</taxon>
        <taxon>Aphanomyces</taxon>
    </lineage>
</organism>
<reference evidence="12 13" key="1">
    <citation type="submission" date="2018-08" db="EMBL/GenBank/DDBJ databases">
        <title>Aphanomyces genome sequencing and annotation.</title>
        <authorList>
            <person name="Minardi D."/>
            <person name="Oidtmann B."/>
            <person name="Van Der Giezen M."/>
            <person name="Studholme D.J."/>
        </authorList>
    </citation>
    <scope>NUCLEOTIDE SEQUENCE [LARGE SCALE GENOMIC DNA]</scope>
    <source>
        <strain evidence="10 13">197901</strain>
        <strain evidence="11 15">FDL457</strain>
        <strain evidence="9 12">SA</strain>
        <strain evidence="8 14">Yx</strain>
    </source>
</reference>
<keyword evidence="5 7" id="KW-0472">Membrane</keyword>
<feature type="transmembrane region" description="Helical" evidence="7">
    <location>
        <begin position="481"/>
        <end position="503"/>
    </location>
</feature>
<dbReference type="Proteomes" id="UP000265716">
    <property type="component" value="Unassembled WGS sequence"/>
</dbReference>
<evidence type="ECO:0000313" key="12">
    <source>
        <dbReference type="Proteomes" id="UP000265716"/>
    </source>
</evidence>
<dbReference type="PANTHER" id="PTHR19432:SF26">
    <property type="entry name" value="MAJOR FACILITATOR SUPERFAMILY (MFS) PROFILE DOMAIN-CONTAINING PROTEIN"/>
    <property type="match status" value="1"/>
</dbReference>
<dbReference type="EMBL" id="QUTA01009128">
    <property type="protein sequence ID" value="RHY01674.1"/>
    <property type="molecule type" value="Genomic_DNA"/>
</dbReference>